<dbReference type="PANTHER" id="PTHR30213">
    <property type="entry name" value="INNER MEMBRANE PROTEIN YHJD"/>
    <property type="match status" value="1"/>
</dbReference>
<evidence type="ECO:0000256" key="5">
    <source>
        <dbReference type="ARBA" id="ARBA00023136"/>
    </source>
</evidence>
<keyword evidence="4 7" id="KW-1133">Transmembrane helix</keyword>
<evidence type="ECO:0000256" key="1">
    <source>
        <dbReference type="ARBA" id="ARBA00004651"/>
    </source>
</evidence>
<organism evidence="8 9">
    <name type="scientific">Actinacidiphila polyblastidii</name>
    <dbReference type="NCBI Taxonomy" id="3110430"/>
    <lineage>
        <taxon>Bacteria</taxon>
        <taxon>Bacillati</taxon>
        <taxon>Actinomycetota</taxon>
        <taxon>Actinomycetes</taxon>
        <taxon>Kitasatosporales</taxon>
        <taxon>Streptomycetaceae</taxon>
        <taxon>Actinacidiphila</taxon>
    </lineage>
</organism>
<evidence type="ECO:0000256" key="3">
    <source>
        <dbReference type="ARBA" id="ARBA00022692"/>
    </source>
</evidence>
<gene>
    <name evidence="8" type="ORF">V2S66_07710</name>
</gene>
<comment type="caution">
    <text evidence="8">The sequence shown here is derived from an EMBL/GenBank/DDBJ whole genome shotgun (WGS) entry which is preliminary data.</text>
</comment>
<evidence type="ECO:0000256" key="4">
    <source>
        <dbReference type="ARBA" id="ARBA00022989"/>
    </source>
</evidence>
<evidence type="ECO:0000256" key="7">
    <source>
        <dbReference type="SAM" id="Phobius"/>
    </source>
</evidence>
<evidence type="ECO:0000313" key="8">
    <source>
        <dbReference type="EMBL" id="MEE4541857.1"/>
    </source>
</evidence>
<keyword evidence="3 7" id="KW-0812">Transmembrane</keyword>
<dbReference type="Pfam" id="PF03631">
    <property type="entry name" value="Virul_fac_BrkB"/>
    <property type="match status" value="1"/>
</dbReference>
<protein>
    <submittedName>
        <fullName evidence="8">YihY/virulence factor BrkB family protein</fullName>
    </submittedName>
</protein>
<proteinExistence type="predicted"/>
<feature type="transmembrane region" description="Helical" evidence="7">
    <location>
        <begin position="179"/>
        <end position="200"/>
    </location>
</feature>
<dbReference type="Proteomes" id="UP001344658">
    <property type="component" value="Unassembled WGS sequence"/>
</dbReference>
<feature type="transmembrane region" description="Helical" evidence="7">
    <location>
        <begin position="212"/>
        <end position="234"/>
    </location>
</feature>
<keyword evidence="2" id="KW-1003">Cell membrane</keyword>
<accession>A0ABU7P9A8</accession>
<sequence length="351" mass="37501">MRSSVRRFDAFQRRRPWAGVPVAVVYKFAEDQGGYLAALIAFYGFLSVFPLLLLLVSVLGFVLHGDPAAQRQVLHSALSQFPVIGDQIGENIRSFKGSPLAVAAGALGGLYGVLGVAQAAQNALAKVWAVPRYVRPDPFRARLRSLLAVLVLGAGLVASTALAALSAQTSSFGEHFGAAPRLVAALLSVALNAALVLAAFRVLGPRTVTWRPLGGTAACAAVLWHGVQWAGTFYVRHELTGTTATYGLFGIVLGLVTWIYLGALIFVLAAETASVRARRLWPRSLLTPFTDHVTLSAADQRAYTSYAMTETFKGFERVEVSFEPPPVRRRPGARPAAEEEDDGDVGGADVE</sequence>
<evidence type="ECO:0000256" key="6">
    <source>
        <dbReference type="SAM" id="MobiDB-lite"/>
    </source>
</evidence>
<feature type="compositionally biased region" description="Acidic residues" evidence="6">
    <location>
        <begin position="338"/>
        <end position="351"/>
    </location>
</feature>
<evidence type="ECO:0000256" key="2">
    <source>
        <dbReference type="ARBA" id="ARBA00022475"/>
    </source>
</evidence>
<dbReference type="InterPro" id="IPR017039">
    <property type="entry name" value="Virul_fac_BrkB"/>
</dbReference>
<keyword evidence="9" id="KW-1185">Reference proteome</keyword>
<evidence type="ECO:0000313" key="9">
    <source>
        <dbReference type="Proteomes" id="UP001344658"/>
    </source>
</evidence>
<dbReference type="EMBL" id="JAZEWV010000004">
    <property type="protein sequence ID" value="MEE4541857.1"/>
    <property type="molecule type" value="Genomic_DNA"/>
</dbReference>
<name>A0ABU7P9A8_9ACTN</name>
<feature type="transmembrane region" description="Helical" evidence="7">
    <location>
        <begin position="35"/>
        <end position="63"/>
    </location>
</feature>
<comment type="subcellular location">
    <subcellularLocation>
        <location evidence="1">Cell membrane</location>
        <topology evidence="1">Multi-pass membrane protein</topology>
    </subcellularLocation>
</comment>
<feature type="transmembrane region" description="Helical" evidence="7">
    <location>
        <begin position="145"/>
        <end position="167"/>
    </location>
</feature>
<keyword evidence="5 7" id="KW-0472">Membrane</keyword>
<feature type="transmembrane region" description="Helical" evidence="7">
    <location>
        <begin position="246"/>
        <end position="270"/>
    </location>
</feature>
<feature type="region of interest" description="Disordered" evidence="6">
    <location>
        <begin position="323"/>
        <end position="351"/>
    </location>
</feature>
<reference evidence="8 9" key="1">
    <citation type="submission" date="2023-12" db="EMBL/GenBank/DDBJ databases">
        <title>Streptomyces sp. V4-01.</title>
        <authorList>
            <person name="Somphong A."/>
            <person name="Phongsopitanun W."/>
        </authorList>
    </citation>
    <scope>NUCLEOTIDE SEQUENCE [LARGE SCALE GENOMIC DNA]</scope>
    <source>
        <strain evidence="8 9">V4-01</strain>
    </source>
</reference>
<dbReference type="RefSeq" id="WP_330793758.1">
    <property type="nucleotide sequence ID" value="NZ_JAZEWV010000004.1"/>
</dbReference>
<dbReference type="PANTHER" id="PTHR30213:SF1">
    <property type="entry name" value="INNER MEMBRANE PROTEIN YHJD"/>
    <property type="match status" value="1"/>
</dbReference>